<keyword evidence="4" id="KW-1185">Reference proteome</keyword>
<gene>
    <name evidence="3" type="ORF">L2725_03835</name>
</gene>
<dbReference type="EMBL" id="JAKIKT010000001">
    <property type="protein sequence ID" value="MCL2912914.1"/>
    <property type="molecule type" value="Genomic_DNA"/>
</dbReference>
<protein>
    <submittedName>
        <fullName evidence="3">PQQ-dependent sugar dehydrogenase</fullName>
    </submittedName>
</protein>
<dbReference type="InterPro" id="IPR012938">
    <property type="entry name" value="Glc/Sorbosone_DH"/>
</dbReference>
<proteinExistence type="predicted"/>
<comment type="caution">
    <text evidence="3">The sequence shown here is derived from an EMBL/GenBank/DDBJ whole genome shotgun (WGS) entry which is preliminary data.</text>
</comment>
<sequence>MTLKTASTPLLPPMLLMASLLTLSFACAAEPELLNSNKYKIKVESIADRLRHPSAMVFLPTPAEQDWQLLVSERQDGLKLISQSGNITPMAISLPVSQRGDGGLLGLAVSPDFKQDRQIFVSYSHQHEDGTASTAVARGLLNDNQLSAMETIFISQPSYRGSRQFGGRLAIEGNCLWLSVGDRGDEASAQQPNNHSGSILRIDVNGAPCADNPNWAEQSIDARPEIISYGHREVLGLAIDDSGQVWSHEAGRDRGDELNLITPGGNYGWPVVTQGTRIASRVTQGAKDNVDGMLTPVFTWVSSIKPSGLLRYNGELFPEWQGNLFLGSIKFGKLIRLDLRDGEVFKQERLLKNRYGPIRDLAQGQDGAIYLLTDSSNGHLLRMTPAN</sequence>
<feature type="signal peptide" evidence="1">
    <location>
        <begin position="1"/>
        <end position="28"/>
    </location>
</feature>
<dbReference type="InterPro" id="IPR011042">
    <property type="entry name" value="6-blade_b-propeller_TolB-like"/>
</dbReference>
<name>A0ABT0N393_9GAMM</name>
<dbReference type="PANTHER" id="PTHR19328">
    <property type="entry name" value="HEDGEHOG-INTERACTING PROTEIN"/>
    <property type="match status" value="1"/>
</dbReference>
<dbReference type="PANTHER" id="PTHR19328:SF75">
    <property type="entry name" value="ALDOSE SUGAR DEHYDROGENASE YLII"/>
    <property type="match status" value="1"/>
</dbReference>
<evidence type="ECO:0000256" key="1">
    <source>
        <dbReference type="SAM" id="SignalP"/>
    </source>
</evidence>
<feature type="chain" id="PRO_5047529053" evidence="1">
    <location>
        <begin position="29"/>
        <end position="387"/>
    </location>
</feature>
<keyword evidence="1" id="KW-0732">Signal</keyword>
<dbReference type="Gene3D" id="2.120.10.30">
    <property type="entry name" value="TolB, C-terminal domain"/>
    <property type="match status" value="1"/>
</dbReference>
<organism evidence="3 4">
    <name type="scientific">Shewanella corallii</name>
    <dbReference type="NCBI Taxonomy" id="560080"/>
    <lineage>
        <taxon>Bacteria</taxon>
        <taxon>Pseudomonadati</taxon>
        <taxon>Pseudomonadota</taxon>
        <taxon>Gammaproteobacteria</taxon>
        <taxon>Alteromonadales</taxon>
        <taxon>Shewanellaceae</taxon>
        <taxon>Shewanella</taxon>
    </lineage>
</organism>
<accession>A0ABT0N393</accession>
<evidence type="ECO:0000313" key="3">
    <source>
        <dbReference type="EMBL" id="MCL2912914.1"/>
    </source>
</evidence>
<dbReference type="InterPro" id="IPR011041">
    <property type="entry name" value="Quinoprot_gluc/sorb_DH_b-prop"/>
</dbReference>
<evidence type="ECO:0000259" key="2">
    <source>
        <dbReference type="Pfam" id="PF07995"/>
    </source>
</evidence>
<dbReference type="PROSITE" id="PS51257">
    <property type="entry name" value="PROKAR_LIPOPROTEIN"/>
    <property type="match status" value="1"/>
</dbReference>
<reference evidence="3 4" key="1">
    <citation type="submission" date="2022-01" db="EMBL/GenBank/DDBJ databases">
        <title>Whole genome-based taxonomy of the Shewanellaceae.</title>
        <authorList>
            <person name="Martin-Rodriguez A.J."/>
        </authorList>
    </citation>
    <scope>NUCLEOTIDE SEQUENCE [LARGE SCALE GENOMIC DNA]</scope>
    <source>
        <strain evidence="3 4">DSM 21332</strain>
    </source>
</reference>
<dbReference type="SUPFAM" id="SSF50952">
    <property type="entry name" value="Soluble quinoprotein glucose dehydrogenase"/>
    <property type="match status" value="1"/>
</dbReference>
<feature type="domain" description="Glucose/Sorbosone dehydrogenase" evidence="2">
    <location>
        <begin position="50"/>
        <end position="382"/>
    </location>
</feature>
<dbReference type="Proteomes" id="UP001202831">
    <property type="component" value="Unassembled WGS sequence"/>
</dbReference>
<dbReference type="RefSeq" id="WP_249247713.1">
    <property type="nucleotide sequence ID" value="NZ_JAKIKT010000001.1"/>
</dbReference>
<dbReference type="Pfam" id="PF07995">
    <property type="entry name" value="GSDH"/>
    <property type="match status" value="1"/>
</dbReference>
<evidence type="ECO:0000313" key="4">
    <source>
        <dbReference type="Proteomes" id="UP001202831"/>
    </source>
</evidence>